<reference evidence="2" key="1">
    <citation type="journal article" date="2021" name="PeerJ">
        <title>Extensive microbial diversity within the chicken gut microbiome revealed by metagenomics and culture.</title>
        <authorList>
            <person name="Gilroy R."/>
            <person name="Ravi A."/>
            <person name="Getino M."/>
            <person name="Pursley I."/>
            <person name="Horton D.L."/>
            <person name="Alikhan N.F."/>
            <person name="Baker D."/>
            <person name="Gharbi K."/>
            <person name="Hall N."/>
            <person name="Watson M."/>
            <person name="Adriaenssens E.M."/>
            <person name="Foster-Nyarko E."/>
            <person name="Jarju S."/>
            <person name="Secka A."/>
            <person name="Antonio M."/>
            <person name="Oren A."/>
            <person name="Chaudhuri R.R."/>
            <person name="La Ragione R."/>
            <person name="Hildebrand F."/>
            <person name="Pallen M.J."/>
        </authorList>
    </citation>
    <scope>NUCLEOTIDE SEQUENCE</scope>
    <source>
        <strain evidence="2">ChiBcec21-2208</strain>
    </source>
</reference>
<evidence type="ECO:0000313" key="2">
    <source>
        <dbReference type="EMBL" id="HJG29497.1"/>
    </source>
</evidence>
<keyword evidence="1" id="KW-1133">Transmembrane helix</keyword>
<dbReference type="AlphaFoldDB" id="A0A921IP50"/>
<comment type="caution">
    <text evidence="2">The sequence shown here is derived from an EMBL/GenBank/DDBJ whole genome shotgun (WGS) entry which is preliminary data.</text>
</comment>
<evidence type="ECO:0000256" key="1">
    <source>
        <dbReference type="SAM" id="Phobius"/>
    </source>
</evidence>
<dbReference type="EMBL" id="DYVE01000326">
    <property type="protein sequence ID" value="HJG29497.1"/>
    <property type="molecule type" value="Genomic_DNA"/>
</dbReference>
<organism evidence="2 3">
    <name type="scientific">Subdoligranulum variabile</name>
    <dbReference type="NCBI Taxonomy" id="214851"/>
    <lineage>
        <taxon>Bacteria</taxon>
        <taxon>Bacillati</taxon>
        <taxon>Bacillota</taxon>
        <taxon>Clostridia</taxon>
        <taxon>Eubacteriales</taxon>
        <taxon>Oscillospiraceae</taxon>
        <taxon>Subdoligranulum</taxon>
    </lineage>
</organism>
<name>A0A921IP50_9FIRM</name>
<dbReference type="Proteomes" id="UP000782880">
    <property type="component" value="Unassembled WGS sequence"/>
</dbReference>
<keyword evidence="1" id="KW-0472">Membrane</keyword>
<gene>
    <name evidence="2" type="ORF">K8V20_12735</name>
</gene>
<protein>
    <submittedName>
        <fullName evidence="2">DUF1700 domain-containing protein</fullName>
    </submittedName>
</protein>
<feature type="transmembrane region" description="Helical" evidence="1">
    <location>
        <begin position="145"/>
        <end position="173"/>
    </location>
</feature>
<accession>A0A921IP50</accession>
<keyword evidence="1" id="KW-0812">Transmembrane</keyword>
<dbReference type="Pfam" id="PF22564">
    <property type="entry name" value="HAAS"/>
    <property type="match status" value="1"/>
</dbReference>
<evidence type="ECO:0000313" key="3">
    <source>
        <dbReference type="Proteomes" id="UP000782880"/>
    </source>
</evidence>
<feature type="transmembrane region" description="Helical" evidence="1">
    <location>
        <begin position="83"/>
        <end position="116"/>
    </location>
</feature>
<proteinExistence type="predicted"/>
<sequence>MEKCLEAYLEKVEKCLKPLPGSERVDIVKEIKSEMLELQAEGKTAEEVVARLGKPGELAKAYLSDLITKDTSFSWTRVLALCAYYSVAGLSGLFVIPTLIICAPVFMLCGIAAPLLGAVKLVDTALQLGIPGVQYIGVAGVSNPVMVFALCAVFGVALFLAGYGCWQLLVLYVKGMGRVKTGLSL</sequence>
<reference evidence="2" key="2">
    <citation type="submission" date="2021-09" db="EMBL/GenBank/DDBJ databases">
        <authorList>
            <person name="Gilroy R."/>
        </authorList>
    </citation>
    <scope>NUCLEOTIDE SEQUENCE</scope>
    <source>
        <strain evidence="2">ChiBcec21-2208</strain>
    </source>
</reference>